<proteinExistence type="predicted"/>
<evidence type="ECO:0000259" key="1">
    <source>
        <dbReference type="SMART" id="SM01008"/>
    </source>
</evidence>
<feature type="domain" description="Aldehyde oxidase/xanthine dehydrogenase a/b hammerhead" evidence="1">
    <location>
        <begin position="233"/>
        <end position="312"/>
    </location>
</feature>
<evidence type="ECO:0000313" key="3">
    <source>
        <dbReference type="Proteomes" id="UP000229366"/>
    </source>
</evidence>
<protein>
    <submittedName>
        <fullName evidence="2">Isoquinoline 1-oxidoreductase beta subunit</fullName>
    </submittedName>
</protein>
<sequence>MTKNTTSSKTTFTAAPDALDLSRRHFVVGASALGAGLAIGFDLSLMSAANAAEGSGTSAMTPLTTPEIGVWVVVQPNDDVTVRIVRSEMGQGTITGLAQMVAEELQCDWKKVGYDYPSPGESLKRKQAWGSYSTGGSRGIRTSEQYVRKGGAAARMMLIQAAANQWGVPASECVAKDSVITHTPSGRKTTFGKVSVAASQLEVPKEIALKDPKEWTLIGKSVNRIDGTSDKVTGKQIYAIDLKLPGMLVATIHESPVFGGKVKSYDAAKASSMKGVKKVVQVGDSAVAVIADTFWQAKMGLDAVKVNWDNGANGDVSSASIKKAMVEGLTANDAFVGNSNGNAKEALAKASKTIEATYFYPFLNHATLEPQTATAKWTAEGCEAWVPTQDAEASLAAVIAASGLPAEKCNVYKVNLGGGFGRRGAFQDYTTQAVNIAKQMPGTPIKLIWTREEDMTQGRYHPVGMCKMTASIDDQKNITGLNMRLSGQSILAAVRPAVVAANKGKDPVAFQGLDEKGEHGITYSFPNLMIDHAMRNTHVPPGFWRGVNVNQNAIFLETFMDEMAEATGMDAVEFRRKHMENYPRAVAVLNAVADGIGWTKPAKPGVFRGLAQMRSFGSYVAAACELSVTNGNEVKIHRIVAATDPGYVVNPAQVERQVSGSFVFGLSALFEEEITIDKGAVVQKNFDTFNSIRLYQMPTVETIIIQGGGKEWGGVGEPTIAVAAPAVLNAIYRATGKRLRDVPLKNSGMKLV</sequence>
<dbReference type="OrthoDB" id="9767994at2"/>
<dbReference type="InterPro" id="IPR037165">
    <property type="entry name" value="AldOxase/xan_DH_Mopterin-bd_sf"/>
</dbReference>
<dbReference type="InterPro" id="IPR012368">
    <property type="entry name" value="OxRdtase_Mopterin-bd_su_IorB"/>
</dbReference>
<dbReference type="RefSeq" id="WP_100380214.1">
    <property type="nucleotide sequence ID" value="NZ_CBCSBW010000007.1"/>
</dbReference>
<dbReference type="InterPro" id="IPR000674">
    <property type="entry name" value="Ald_Oxase/Xan_DH_a/b"/>
</dbReference>
<keyword evidence="3" id="KW-1185">Reference proteome</keyword>
<dbReference type="EMBL" id="PGTX01000006">
    <property type="protein sequence ID" value="PJI76706.1"/>
    <property type="molecule type" value="Genomic_DNA"/>
</dbReference>
<dbReference type="InterPro" id="IPR006311">
    <property type="entry name" value="TAT_signal"/>
</dbReference>
<dbReference type="Pfam" id="PF20256">
    <property type="entry name" value="MoCoBD_2"/>
    <property type="match status" value="2"/>
</dbReference>
<dbReference type="PROSITE" id="PS51318">
    <property type="entry name" value="TAT"/>
    <property type="match status" value="1"/>
</dbReference>
<dbReference type="PIRSF" id="PIRSF036389">
    <property type="entry name" value="IOR_B"/>
    <property type="match status" value="1"/>
</dbReference>
<dbReference type="Pfam" id="PF02738">
    <property type="entry name" value="MoCoBD_1"/>
    <property type="match status" value="1"/>
</dbReference>
<dbReference type="Gene3D" id="3.30.365.10">
    <property type="entry name" value="Aldehyde oxidase/xanthine dehydrogenase, molybdopterin binding domain"/>
    <property type="match status" value="4"/>
</dbReference>
<dbReference type="AlphaFoldDB" id="A0A2M8VIN8"/>
<dbReference type="InterPro" id="IPR008274">
    <property type="entry name" value="AldOxase/xan_DH_MoCoBD1"/>
</dbReference>
<dbReference type="InterPro" id="IPR052516">
    <property type="entry name" value="N-heterocyclic_Hydroxylase"/>
</dbReference>
<name>A0A2M8VIN8_9BURK</name>
<dbReference type="PANTHER" id="PTHR47495:SF2">
    <property type="entry name" value="ALDEHYDE DEHYDROGENASE"/>
    <property type="match status" value="1"/>
</dbReference>
<dbReference type="SUPFAM" id="SSF56003">
    <property type="entry name" value="Molybdenum cofactor-binding domain"/>
    <property type="match status" value="2"/>
</dbReference>
<dbReference type="InterPro" id="IPR046867">
    <property type="entry name" value="AldOxase/xan_DH_MoCoBD2"/>
</dbReference>
<dbReference type="SMART" id="SM01008">
    <property type="entry name" value="Ald_Xan_dh_C"/>
    <property type="match status" value="1"/>
</dbReference>
<comment type="caution">
    <text evidence="2">The sequence shown here is derived from an EMBL/GenBank/DDBJ whole genome shotgun (WGS) entry which is preliminary data.</text>
</comment>
<evidence type="ECO:0000313" key="2">
    <source>
        <dbReference type="EMBL" id="PJI76706.1"/>
    </source>
</evidence>
<reference evidence="2 3" key="1">
    <citation type="submission" date="2017-11" db="EMBL/GenBank/DDBJ databases">
        <title>Genomic Encyclopedia of Type Strains, Phase III (KMG-III): the genomes of soil and plant-associated and newly described type strains.</title>
        <authorList>
            <person name="Whitman W."/>
        </authorList>
    </citation>
    <scope>NUCLEOTIDE SEQUENCE [LARGE SCALE GENOMIC DNA]</scope>
    <source>
        <strain evidence="2 3">UB-Domo-W1</strain>
    </source>
</reference>
<dbReference type="PANTHER" id="PTHR47495">
    <property type="entry name" value="ALDEHYDE DEHYDROGENASE"/>
    <property type="match status" value="1"/>
</dbReference>
<dbReference type="Gene3D" id="3.90.1170.50">
    <property type="entry name" value="Aldehyde oxidase/xanthine dehydrogenase, a/b hammerhead"/>
    <property type="match status" value="1"/>
</dbReference>
<organism evidence="2 3">
    <name type="scientific">Polynucleobacter brandtiae</name>
    <dbReference type="NCBI Taxonomy" id="1938816"/>
    <lineage>
        <taxon>Bacteria</taxon>
        <taxon>Pseudomonadati</taxon>
        <taxon>Pseudomonadota</taxon>
        <taxon>Betaproteobacteria</taxon>
        <taxon>Burkholderiales</taxon>
        <taxon>Burkholderiaceae</taxon>
        <taxon>Polynucleobacter</taxon>
    </lineage>
</organism>
<accession>A0A2M8VIN8</accession>
<dbReference type="GO" id="GO:0016491">
    <property type="term" value="F:oxidoreductase activity"/>
    <property type="evidence" value="ECO:0007669"/>
    <property type="project" value="InterPro"/>
</dbReference>
<gene>
    <name evidence="2" type="ORF">B0G85_1913</name>
</gene>
<dbReference type="Proteomes" id="UP000229366">
    <property type="component" value="Unassembled WGS sequence"/>
</dbReference>